<reference evidence="1 2" key="1">
    <citation type="journal article" date="2016" name="Nat. Commun.">
        <title>Thousands of microbial genomes shed light on interconnected biogeochemical processes in an aquifer system.</title>
        <authorList>
            <person name="Anantharaman K."/>
            <person name="Brown C.T."/>
            <person name="Hug L.A."/>
            <person name="Sharon I."/>
            <person name="Castelle C.J."/>
            <person name="Probst A.J."/>
            <person name="Thomas B.C."/>
            <person name="Singh A."/>
            <person name="Wilkins M.J."/>
            <person name="Karaoz U."/>
            <person name="Brodie E.L."/>
            <person name="Williams K.H."/>
            <person name="Hubbard S.S."/>
            <person name="Banfield J.F."/>
        </authorList>
    </citation>
    <scope>NUCLEOTIDE SEQUENCE [LARGE SCALE GENOMIC DNA]</scope>
</reference>
<evidence type="ECO:0000313" key="2">
    <source>
        <dbReference type="Proteomes" id="UP000177905"/>
    </source>
</evidence>
<organism evidence="1 2">
    <name type="scientific">candidate division WOR-1 bacterium RIFOXYB2_FULL_36_35</name>
    <dbReference type="NCBI Taxonomy" id="1802578"/>
    <lineage>
        <taxon>Bacteria</taxon>
        <taxon>Bacillati</taxon>
        <taxon>Saganbacteria</taxon>
    </lineage>
</organism>
<gene>
    <name evidence="1" type="ORF">A2290_07505</name>
</gene>
<dbReference type="EMBL" id="MEUA01000061">
    <property type="protein sequence ID" value="OGC13138.1"/>
    <property type="molecule type" value="Genomic_DNA"/>
</dbReference>
<sequence length="257" mass="28848">MDIGLNSGLKLTLSLPNIDNKIRRGDYLPRLMGQTKYQATTVVRGQLRRGVVLVDMRLIRSAAPSFDTLVAIGRWGDRNNPNARDEILGRDEEGKEEQFKLGELVKDPASIRFANRGRGVFVPYDQIRPESTIKTLMVSPALLKVPMMELRTTENWDFGLSCFVCTFNVANALIISAGLELHAQTTIEGILPFPETLPNREDKHRFSYNPQTNRLYIGTCFMHPQNLEMLKGLLATFGMLNKEMLLLASLPGSIAEI</sequence>
<evidence type="ECO:0000313" key="1">
    <source>
        <dbReference type="EMBL" id="OGC13138.1"/>
    </source>
</evidence>
<dbReference type="Proteomes" id="UP000177905">
    <property type="component" value="Unassembled WGS sequence"/>
</dbReference>
<accession>A0A1F4RY76</accession>
<comment type="caution">
    <text evidence="1">The sequence shown here is derived from an EMBL/GenBank/DDBJ whole genome shotgun (WGS) entry which is preliminary data.</text>
</comment>
<dbReference type="AlphaFoldDB" id="A0A1F4RY76"/>
<protein>
    <submittedName>
        <fullName evidence="1">Uncharacterized protein</fullName>
    </submittedName>
</protein>
<name>A0A1F4RY76_UNCSA</name>
<proteinExistence type="predicted"/>